<evidence type="ECO:0000313" key="3">
    <source>
        <dbReference type="Proteomes" id="UP001165085"/>
    </source>
</evidence>
<dbReference type="EMBL" id="BRXY01000195">
    <property type="protein sequence ID" value="GMH76231.1"/>
    <property type="molecule type" value="Genomic_DNA"/>
</dbReference>
<dbReference type="Proteomes" id="UP001165085">
    <property type="component" value="Unassembled WGS sequence"/>
</dbReference>
<keyword evidence="3" id="KW-1185">Reference proteome</keyword>
<name>A0A9W7ATA8_9STRA</name>
<evidence type="ECO:0000259" key="1">
    <source>
        <dbReference type="Pfam" id="PF08242"/>
    </source>
</evidence>
<dbReference type="Pfam" id="PF08242">
    <property type="entry name" value="Methyltransf_12"/>
    <property type="match status" value="1"/>
</dbReference>
<dbReference type="InterPro" id="IPR013217">
    <property type="entry name" value="Methyltransf_12"/>
</dbReference>
<comment type="caution">
    <text evidence="2">The sequence shown here is derived from an EMBL/GenBank/DDBJ whole genome shotgun (WGS) entry which is preliminary data.</text>
</comment>
<gene>
    <name evidence="2" type="ORF">TrST_g9492</name>
</gene>
<feature type="domain" description="Methyltransferase type 12" evidence="1">
    <location>
        <begin position="52"/>
        <end position="92"/>
    </location>
</feature>
<dbReference type="SUPFAM" id="SSF53335">
    <property type="entry name" value="S-adenosyl-L-methionine-dependent methyltransferases"/>
    <property type="match status" value="1"/>
</dbReference>
<dbReference type="InterPro" id="IPR029063">
    <property type="entry name" value="SAM-dependent_MTases_sf"/>
</dbReference>
<sequence length="167" mass="18900">MMKTRAFNVDKYVLLEPGALNYAANTKNTVYASGQIEGFDGKTVVMNAGGEHLDLFLEVFDTIMMVNVLEHTNNAISILRGIYNALKPGGMLILNERWLEDYKVEKELDLNSLYHPIRMKKTVFDHFISAGFDTIRDCRTAECNNADIIKNYGTGTYFIGRKKESCV</sequence>
<accession>A0A9W7ATA8</accession>
<proteinExistence type="predicted"/>
<evidence type="ECO:0000313" key="2">
    <source>
        <dbReference type="EMBL" id="GMH76231.1"/>
    </source>
</evidence>
<dbReference type="OrthoDB" id="442731at2759"/>
<reference evidence="3" key="1">
    <citation type="journal article" date="2023" name="Commun. Biol.">
        <title>Genome analysis of Parmales, the sister group of diatoms, reveals the evolutionary specialization of diatoms from phago-mixotrophs to photoautotrophs.</title>
        <authorList>
            <person name="Ban H."/>
            <person name="Sato S."/>
            <person name="Yoshikawa S."/>
            <person name="Yamada K."/>
            <person name="Nakamura Y."/>
            <person name="Ichinomiya M."/>
            <person name="Sato N."/>
            <person name="Blanc-Mathieu R."/>
            <person name="Endo H."/>
            <person name="Kuwata A."/>
            <person name="Ogata H."/>
        </authorList>
    </citation>
    <scope>NUCLEOTIDE SEQUENCE [LARGE SCALE GENOMIC DNA]</scope>
    <source>
        <strain evidence="3">NIES 3701</strain>
    </source>
</reference>
<dbReference type="AlphaFoldDB" id="A0A9W7ATA8"/>
<protein>
    <recommendedName>
        <fullName evidence="1">Methyltransferase type 12 domain-containing protein</fullName>
    </recommendedName>
</protein>
<organism evidence="2 3">
    <name type="scientific">Triparma strigata</name>
    <dbReference type="NCBI Taxonomy" id="1606541"/>
    <lineage>
        <taxon>Eukaryota</taxon>
        <taxon>Sar</taxon>
        <taxon>Stramenopiles</taxon>
        <taxon>Ochrophyta</taxon>
        <taxon>Bolidophyceae</taxon>
        <taxon>Parmales</taxon>
        <taxon>Triparmaceae</taxon>
        <taxon>Triparma</taxon>
    </lineage>
</organism>
<dbReference type="Gene3D" id="3.40.50.150">
    <property type="entry name" value="Vaccinia Virus protein VP39"/>
    <property type="match status" value="1"/>
</dbReference>